<accession>A0A0J8B9P1</accession>
<dbReference type="AlphaFoldDB" id="A0A0J8B9P1"/>
<name>A0A0J8B9P1_BETVV</name>
<dbReference type="Gramene" id="KMS96567">
    <property type="protein sequence ID" value="KMS96567"/>
    <property type="gene ID" value="BVRB_8g201730"/>
</dbReference>
<organism evidence="1 2">
    <name type="scientific">Beta vulgaris subsp. vulgaris</name>
    <name type="common">Beet</name>
    <dbReference type="NCBI Taxonomy" id="3555"/>
    <lineage>
        <taxon>Eukaryota</taxon>
        <taxon>Viridiplantae</taxon>
        <taxon>Streptophyta</taxon>
        <taxon>Embryophyta</taxon>
        <taxon>Tracheophyta</taxon>
        <taxon>Spermatophyta</taxon>
        <taxon>Magnoliopsida</taxon>
        <taxon>eudicotyledons</taxon>
        <taxon>Gunneridae</taxon>
        <taxon>Pentapetalae</taxon>
        <taxon>Caryophyllales</taxon>
        <taxon>Chenopodiaceae</taxon>
        <taxon>Betoideae</taxon>
        <taxon>Beta</taxon>
    </lineage>
</organism>
<keyword evidence="2" id="KW-1185">Reference proteome</keyword>
<gene>
    <name evidence="1" type="ORF">BVRB_8g201730</name>
</gene>
<proteinExistence type="predicted"/>
<evidence type="ECO:0000313" key="1">
    <source>
        <dbReference type="EMBL" id="KMS96567.1"/>
    </source>
</evidence>
<dbReference type="Proteomes" id="UP000035740">
    <property type="component" value="Unassembled WGS sequence"/>
</dbReference>
<protein>
    <submittedName>
        <fullName evidence="1">Uncharacterized protein</fullName>
    </submittedName>
</protein>
<evidence type="ECO:0000313" key="2">
    <source>
        <dbReference type="Proteomes" id="UP000035740"/>
    </source>
</evidence>
<dbReference type="EMBL" id="KQ090369">
    <property type="protein sequence ID" value="KMS96567.1"/>
    <property type="molecule type" value="Genomic_DNA"/>
</dbReference>
<sequence>MLDYLPHCANIGCEPTSVALMYKEERVLSLDYNSSCTWGFSQHFPLDTRAAWNSFCHASSSNDSAGYSACSTCLCWRITPNS</sequence>
<reference evidence="1 2" key="1">
    <citation type="journal article" date="2014" name="Nature">
        <title>The genome of the recently domesticated crop plant sugar beet (Beta vulgaris).</title>
        <authorList>
            <person name="Dohm J.C."/>
            <person name="Minoche A.E."/>
            <person name="Holtgrawe D."/>
            <person name="Capella-Gutierrez S."/>
            <person name="Zakrzewski F."/>
            <person name="Tafer H."/>
            <person name="Rupp O."/>
            <person name="Sorensen T.R."/>
            <person name="Stracke R."/>
            <person name="Reinhardt R."/>
            <person name="Goesmann A."/>
            <person name="Kraft T."/>
            <person name="Schulz B."/>
            <person name="Stadler P.F."/>
            <person name="Schmidt T."/>
            <person name="Gabaldon T."/>
            <person name="Lehrach H."/>
            <person name="Weisshaar B."/>
            <person name="Himmelbauer H."/>
        </authorList>
    </citation>
    <scope>NUCLEOTIDE SEQUENCE [LARGE SCALE GENOMIC DNA]</scope>
    <source>
        <tissue evidence="1">Taproot</tissue>
    </source>
</reference>